<gene>
    <name evidence="3" type="primary">Contig969.g1061</name>
    <name evidence="3" type="ORF">STYLEM_16056</name>
</gene>
<dbReference type="EMBL" id="CCKQ01015152">
    <property type="protein sequence ID" value="CDW86956.1"/>
    <property type="molecule type" value="Genomic_DNA"/>
</dbReference>
<feature type="compositionally biased region" description="Polar residues" evidence="2">
    <location>
        <begin position="514"/>
        <end position="534"/>
    </location>
</feature>
<feature type="region of interest" description="Disordered" evidence="2">
    <location>
        <begin position="511"/>
        <end position="580"/>
    </location>
</feature>
<dbReference type="InParanoid" id="A0A078AXY9"/>
<feature type="region of interest" description="Disordered" evidence="2">
    <location>
        <begin position="897"/>
        <end position="919"/>
    </location>
</feature>
<keyword evidence="1" id="KW-0175">Coiled coil</keyword>
<feature type="compositionally biased region" description="Polar residues" evidence="2">
    <location>
        <begin position="545"/>
        <end position="555"/>
    </location>
</feature>
<evidence type="ECO:0000256" key="1">
    <source>
        <dbReference type="SAM" id="Coils"/>
    </source>
</evidence>
<feature type="compositionally biased region" description="Basic and acidic residues" evidence="2">
    <location>
        <begin position="535"/>
        <end position="544"/>
    </location>
</feature>
<feature type="compositionally biased region" description="Polar residues" evidence="2">
    <location>
        <begin position="724"/>
        <end position="734"/>
    </location>
</feature>
<evidence type="ECO:0000313" key="4">
    <source>
        <dbReference type="Proteomes" id="UP000039865"/>
    </source>
</evidence>
<evidence type="ECO:0000313" key="3">
    <source>
        <dbReference type="EMBL" id="CDW86956.1"/>
    </source>
</evidence>
<feature type="compositionally biased region" description="Basic and acidic residues" evidence="2">
    <location>
        <begin position="558"/>
        <end position="580"/>
    </location>
</feature>
<proteinExistence type="predicted"/>
<evidence type="ECO:0000256" key="2">
    <source>
        <dbReference type="SAM" id="MobiDB-lite"/>
    </source>
</evidence>
<name>A0A078AXY9_STYLE</name>
<accession>A0A078AXY9</accession>
<feature type="region of interest" description="Disordered" evidence="2">
    <location>
        <begin position="716"/>
        <end position="738"/>
    </location>
</feature>
<keyword evidence="4" id="KW-1185">Reference proteome</keyword>
<organism evidence="3 4">
    <name type="scientific">Stylonychia lemnae</name>
    <name type="common">Ciliate</name>
    <dbReference type="NCBI Taxonomy" id="5949"/>
    <lineage>
        <taxon>Eukaryota</taxon>
        <taxon>Sar</taxon>
        <taxon>Alveolata</taxon>
        <taxon>Ciliophora</taxon>
        <taxon>Intramacronucleata</taxon>
        <taxon>Spirotrichea</taxon>
        <taxon>Stichotrichia</taxon>
        <taxon>Sporadotrichida</taxon>
        <taxon>Oxytrichidae</taxon>
        <taxon>Stylonychinae</taxon>
        <taxon>Stylonychia</taxon>
    </lineage>
</organism>
<reference evidence="3 4" key="1">
    <citation type="submission" date="2014-06" db="EMBL/GenBank/DDBJ databases">
        <authorList>
            <person name="Swart Estienne"/>
        </authorList>
    </citation>
    <scope>NUCLEOTIDE SEQUENCE [LARGE SCALE GENOMIC DNA]</scope>
    <source>
        <strain evidence="3 4">130c</strain>
    </source>
</reference>
<dbReference type="Proteomes" id="UP000039865">
    <property type="component" value="Unassembled WGS sequence"/>
</dbReference>
<feature type="coiled-coil region" evidence="1">
    <location>
        <begin position="406"/>
        <end position="437"/>
    </location>
</feature>
<sequence length="935" mass="108784">MLDKDGKQRLEYMFEIGDGKGDFPPTPNQNIMPKIGYSSYHKRQSSEIPNEALSFAQKMLKNFLLSMTEQEADQLSKAIVNKWDQESRRVNDMMNSKLDDSNFIDNDIEAGINVYNSNKRDAMDKNNKTRRRRQERLTEINQLIKQKSYSPDNSILANIKALDEKYQKMKNATINQPRLKVKSRQGDQSPQSNGSRNTFSLNPSNVKGRERYFSQYIPNQSQLKAYIHATQFDPQPRDLQKELSSIMDDHSTLFKDNSMSFLSKNNTQALIGIQHNFEFSVNNNLGQQSTKAFQNQQVLGALSPVKRSPLLRYASRDHIDKDYDSIKSGYNSQERFNTEAISINQNLPSQKPLASVSSLQELVDEGRQKQGYNRINLKEFREKMIQNGFKRPAFFVRTDQGIPKPVSKLHERLYQEKQQKEELIKKKRDKYEQEKLKECTFAPQVNKRKQARSPNPANFLSHQNNQLIPEEATQIFSTNNNFESENGDNIIMKTQESQNPKNTPENIQIKRQKSPNNDFPKNLSTQINTQFQSPQEERKQRVQKMENQNDPNKLSYSKPEKDQGKSSNDKIKNKKSPERLNKVQYDQIEKSKQQLQQKSQQLTPLTFSRNQQNQQNNYSSPQEIQKIQSLKHNNSGSALKGKIKNTNQMKDHSFMENSEDQVQTYQTQDLRIQKQQEFERRNAEYLRKKQEKIKIMQEILDREATFQPKIIKKRRSLDSRNKNQADVIQSQKSQAAGERLYEQGRQQLILKDEITKIQGFQDRETLGRPEINRNTYKILELKTRRTGESYIPPQDKNRSCGSGSRINHMQTENTIDDTYNMQMYSHRVNIPSPKNSNEFLQFQNLNMKDANEKCPFSINEGTSEFQSNLCDLYDQKFNQGKNGDGYNALAELQSLRGSNSSNQKNQMQKKKSPPRGINELVCASARISKDYHRLT</sequence>
<feature type="compositionally biased region" description="Polar residues" evidence="2">
    <location>
        <begin position="186"/>
        <end position="205"/>
    </location>
</feature>
<feature type="region of interest" description="Disordered" evidence="2">
    <location>
        <begin position="788"/>
        <end position="807"/>
    </location>
</feature>
<protein>
    <submittedName>
        <fullName evidence="3">Uncharacterized protein</fullName>
    </submittedName>
</protein>
<feature type="region of interest" description="Disordered" evidence="2">
    <location>
        <begin position="172"/>
        <end position="205"/>
    </location>
</feature>
<dbReference type="AlphaFoldDB" id="A0A078AXY9"/>